<feature type="region of interest" description="Disordered" evidence="1">
    <location>
        <begin position="35"/>
        <end position="68"/>
    </location>
</feature>
<proteinExistence type="predicted"/>
<gene>
    <name evidence="3" type="ORF">PHLGIDRAFT_21451</name>
</gene>
<dbReference type="HOGENOM" id="CLU_2794785_0_0_1"/>
<protein>
    <submittedName>
        <fullName evidence="3">Uncharacterized protein</fullName>
    </submittedName>
</protein>
<feature type="transmembrane region" description="Helical" evidence="2">
    <location>
        <begin position="6"/>
        <end position="24"/>
    </location>
</feature>
<feature type="compositionally biased region" description="Polar residues" evidence="1">
    <location>
        <begin position="58"/>
        <end position="68"/>
    </location>
</feature>
<dbReference type="AlphaFoldDB" id="A0A0C3PV81"/>
<evidence type="ECO:0000256" key="2">
    <source>
        <dbReference type="SAM" id="Phobius"/>
    </source>
</evidence>
<keyword evidence="4" id="KW-1185">Reference proteome</keyword>
<keyword evidence="2" id="KW-0472">Membrane</keyword>
<keyword evidence="2" id="KW-1133">Transmembrane helix</keyword>
<dbReference type="OrthoDB" id="4093673at2759"/>
<organism evidence="3 4">
    <name type="scientific">Phlebiopsis gigantea (strain 11061_1 CR5-6)</name>
    <name type="common">White-rot fungus</name>
    <name type="synonym">Peniophora gigantea</name>
    <dbReference type="NCBI Taxonomy" id="745531"/>
    <lineage>
        <taxon>Eukaryota</taxon>
        <taxon>Fungi</taxon>
        <taxon>Dikarya</taxon>
        <taxon>Basidiomycota</taxon>
        <taxon>Agaricomycotina</taxon>
        <taxon>Agaricomycetes</taxon>
        <taxon>Polyporales</taxon>
        <taxon>Phanerochaetaceae</taxon>
        <taxon>Phlebiopsis</taxon>
    </lineage>
</organism>
<dbReference type="Proteomes" id="UP000053257">
    <property type="component" value="Unassembled WGS sequence"/>
</dbReference>
<evidence type="ECO:0000256" key="1">
    <source>
        <dbReference type="SAM" id="MobiDB-lite"/>
    </source>
</evidence>
<dbReference type="Pfam" id="PF23670">
    <property type="entry name" value="PIGBOS1"/>
    <property type="match status" value="1"/>
</dbReference>
<dbReference type="EMBL" id="KN840444">
    <property type="protein sequence ID" value="KIP11718.1"/>
    <property type="molecule type" value="Genomic_DNA"/>
</dbReference>
<feature type="compositionally biased region" description="Basic and acidic residues" evidence="1">
    <location>
        <begin position="35"/>
        <end position="46"/>
    </location>
</feature>
<name>A0A0C3PV81_PHLG1</name>
<evidence type="ECO:0000313" key="4">
    <source>
        <dbReference type="Proteomes" id="UP000053257"/>
    </source>
</evidence>
<accession>A0A0C3PV81</accession>
<keyword evidence="2" id="KW-0812">Transmembrane</keyword>
<evidence type="ECO:0000313" key="3">
    <source>
        <dbReference type="EMBL" id="KIP11718.1"/>
    </source>
</evidence>
<sequence>MSRRPLAPFIIASITGVLSGIYIFKPIIDNNRVRQSGDRMATEDKSAASALSKPSDGPGSTETTSNTN</sequence>
<dbReference type="InterPro" id="IPR057394">
    <property type="entry name" value="PIGBOS1"/>
</dbReference>
<reference evidence="3 4" key="1">
    <citation type="journal article" date="2014" name="PLoS Genet.">
        <title>Analysis of the Phlebiopsis gigantea genome, transcriptome and secretome provides insight into its pioneer colonization strategies of wood.</title>
        <authorList>
            <person name="Hori C."/>
            <person name="Ishida T."/>
            <person name="Igarashi K."/>
            <person name="Samejima M."/>
            <person name="Suzuki H."/>
            <person name="Master E."/>
            <person name="Ferreira P."/>
            <person name="Ruiz-Duenas F.J."/>
            <person name="Held B."/>
            <person name="Canessa P."/>
            <person name="Larrondo L.F."/>
            <person name="Schmoll M."/>
            <person name="Druzhinina I.S."/>
            <person name="Kubicek C.P."/>
            <person name="Gaskell J.A."/>
            <person name="Kersten P."/>
            <person name="St John F."/>
            <person name="Glasner J."/>
            <person name="Sabat G."/>
            <person name="Splinter BonDurant S."/>
            <person name="Syed K."/>
            <person name="Yadav J."/>
            <person name="Mgbeahuruike A.C."/>
            <person name="Kovalchuk A."/>
            <person name="Asiegbu F.O."/>
            <person name="Lackner G."/>
            <person name="Hoffmeister D."/>
            <person name="Rencoret J."/>
            <person name="Gutierrez A."/>
            <person name="Sun H."/>
            <person name="Lindquist E."/>
            <person name="Barry K."/>
            <person name="Riley R."/>
            <person name="Grigoriev I.V."/>
            <person name="Henrissat B."/>
            <person name="Kues U."/>
            <person name="Berka R.M."/>
            <person name="Martinez A.T."/>
            <person name="Covert S.F."/>
            <person name="Blanchette R.A."/>
            <person name="Cullen D."/>
        </authorList>
    </citation>
    <scope>NUCLEOTIDE SEQUENCE [LARGE SCALE GENOMIC DNA]</scope>
    <source>
        <strain evidence="3 4">11061_1 CR5-6</strain>
    </source>
</reference>